<proteinExistence type="predicted"/>
<feature type="transmembrane region" description="Helical" evidence="1">
    <location>
        <begin position="6"/>
        <end position="26"/>
    </location>
</feature>
<evidence type="ECO:0000256" key="1">
    <source>
        <dbReference type="SAM" id="Phobius"/>
    </source>
</evidence>
<keyword evidence="1" id="KW-1133">Transmembrane helix</keyword>
<organism evidence="2">
    <name type="scientific">Clostridium tertium</name>
    <dbReference type="NCBI Taxonomy" id="1559"/>
    <lineage>
        <taxon>Bacteria</taxon>
        <taxon>Bacillati</taxon>
        <taxon>Bacillota</taxon>
        <taxon>Clostridia</taxon>
        <taxon>Eubacteriales</taxon>
        <taxon>Clostridiaceae</taxon>
        <taxon>Clostridium</taxon>
    </lineage>
</organism>
<sequence>MKSRKIKYLIVGSTIFCALISTNILLKLNNKDNKSNFIINYDGNSITNEENEIRINPESKNIGVEFIPVPDISEPITLDAL</sequence>
<gene>
    <name evidence="2" type="ORF">CTLFYP3_01526</name>
</gene>
<keyword evidence="1" id="KW-0812">Transmembrane</keyword>
<dbReference type="EMBL" id="CACRTO010000015">
    <property type="protein sequence ID" value="VYU12185.1"/>
    <property type="molecule type" value="Genomic_DNA"/>
</dbReference>
<accession>A0A6N3C7Z9</accession>
<dbReference type="RefSeq" id="WP_156626033.1">
    <property type="nucleotide sequence ID" value="NZ_CACRTO010000015.1"/>
</dbReference>
<evidence type="ECO:0000313" key="2">
    <source>
        <dbReference type="EMBL" id="VYU12185.1"/>
    </source>
</evidence>
<name>A0A6N3C7Z9_9CLOT</name>
<reference evidence="2" key="1">
    <citation type="submission" date="2019-11" db="EMBL/GenBank/DDBJ databases">
        <authorList>
            <person name="Feng L."/>
        </authorList>
    </citation>
    <scope>NUCLEOTIDE SEQUENCE</scope>
    <source>
        <strain evidence="2">CTertiumLFYP3</strain>
    </source>
</reference>
<dbReference type="AlphaFoldDB" id="A0A6N3C7Z9"/>
<keyword evidence="1" id="KW-0472">Membrane</keyword>
<protein>
    <submittedName>
        <fullName evidence="2">Uncharacterized protein</fullName>
    </submittedName>
</protein>